<name>S0PFE2_9ENTE</name>
<dbReference type="OrthoDB" id="2166222at2"/>
<dbReference type="AlphaFoldDB" id="S0PFE2"/>
<dbReference type="eggNOG" id="ENOG5032U9W">
    <property type="taxonomic scope" value="Bacteria"/>
</dbReference>
<dbReference type="InterPro" id="IPR014965">
    <property type="entry name" value="Amino_acid_metab_prot_put"/>
</dbReference>
<dbReference type="InterPro" id="IPR035942">
    <property type="entry name" value="Lp2179-like_sf"/>
</dbReference>
<sequence>MAFAKEATILGSTVRYRLAPTAKRYTLRDNGFTETKSGNFQLIRPLQATPASKEGFQLKITVDKEVSSFKMSVTTANGLKAVDLFKDPNHEMLREKYFFLMDGFIDRGLFEKV</sequence>
<proteinExistence type="predicted"/>
<keyword evidence="2" id="KW-1185">Reference proteome</keyword>
<evidence type="ECO:0000313" key="2">
    <source>
        <dbReference type="Proteomes" id="UP000015961"/>
    </source>
</evidence>
<evidence type="ECO:0000313" key="1">
    <source>
        <dbReference type="EMBL" id="EOT87363.1"/>
    </source>
</evidence>
<dbReference type="Proteomes" id="UP000015961">
    <property type="component" value="Unassembled WGS sequence"/>
</dbReference>
<dbReference type="Pfam" id="PF08866">
    <property type="entry name" value="DUF1831"/>
    <property type="match status" value="1"/>
</dbReference>
<dbReference type="Gene3D" id="3.30.1820.10">
    <property type="entry name" value="Lp2179-like"/>
    <property type="match status" value="1"/>
</dbReference>
<protein>
    <recommendedName>
        <fullName evidence="3">Cysteine desulfurase</fullName>
    </recommendedName>
</protein>
<gene>
    <name evidence="1" type="ORF">I573_00419</name>
</gene>
<dbReference type="RefSeq" id="WP_016184915.1">
    <property type="nucleotide sequence ID" value="NZ_ASWO01000001.1"/>
</dbReference>
<evidence type="ECO:0008006" key="3">
    <source>
        <dbReference type="Google" id="ProtNLM"/>
    </source>
</evidence>
<dbReference type="PATRIC" id="fig|1140003.3.peg.419"/>
<dbReference type="SUPFAM" id="SSF160800">
    <property type="entry name" value="Lp2179-like"/>
    <property type="match status" value="1"/>
</dbReference>
<accession>S0PFE2</accession>
<reference evidence="1 2" key="1">
    <citation type="submission" date="2013-03" db="EMBL/GenBank/DDBJ databases">
        <title>The Genome Sequence of Enterococcus sulfureus ATCC_49903 (PacBio/Illumina hybrid assembly).</title>
        <authorList>
            <consortium name="The Broad Institute Genomics Platform"/>
            <consortium name="The Broad Institute Genome Sequencing Center for Infectious Disease"/>
            <person name="Earl A."/>
            <person name="Russ C."/>
            <person name="Gilmore M."/>
            <person name="Surin D."/>
            <person name="Walker B."/>
            <person name="Young S."/>
            <person name="Zeng Q."/>
            <person name="Gargeya S."/>
            <person name="Fitzgerald M."/>
            <person name="Haas B."/>
            <person name="Abouelleil A."/>
            <person name="Allen A.W."/>
            <person name="Alvarado L."/>
            <person name="Arachchi H.M."/>
            <person name="Berlin A.M."/>
            <person name="Chapman S.B."/>
            <person name="Gainer-Dewar J."/>
            <person name="Goldberg J."/>
            <person name="Griggs A."/>
            <person name="Gujja S."/>
            <person name="Hansen M."/>
            <person name="Howarth C."/>
            <person name="Imamovic A."/>
            <person name="Ireland A."/>
            <person name="Larimer J."/>
            <person name="McCowan C."/>
            <person name="Murphy C."/>
            <person name="Pearson M."/>
            <person name="Poon T.W."/>
            <person name="Priest M."/>
            <person name="Roberts A."/>
            <person name="Saif S."/>
            <person name="Shea T."/>
            <person name="Sisk P."/>
            <person name="Sykes S."/>
            <person name="Wortman J."/>
            <person name="Nusbaum C."/>
            <person name="Birren B."/>
        </authorList>
    </citation>
    <scope>NUCLEOTIDE SEQUENCE [LARGE SCALE GENOMIC DNA]</scope>
    <source>
        <strain evidence="1 2">ATCC 49903</strain>
    </source>
</reference>
<dbReference type="EMBL" id="ASWO01000001">
    <property type="protein sequence ID" value="EOT87363.1"/>
    <property type="molecule type" value="Genomic_DNA"/>
</dbReference>
<comment type="caution">
    <text evidence="1">The sequence shown here is derived from an EMBL/GenBank/DDBJ whole genome shotgun (WGS) entry which is preliminary data.</text>
</comment>
<organism evidence="1 2">
    <name type="scientific">Enterococcus sulfureus ATCC 49903</name>
    <dbReference type="NCBI Taxonomy" id="1140003"/>
    <lineage>
        <taxon>Bacteria</taxon>
        <taxon>Bacillati</taxon>
        <taxon>Bacillota</taxon>
        <taxon>Bacilli</taxon>
        <taxon>Lactobacillales</taxon>
        <taxon>Enterococcaceae</taxon>
        <taxon>Enterococcus</taxon>
    </lineage>
</organism>
<dbReference type="STRING" id="1140003.OMY_00424"/>